<accession>A0ABW4K0H9</accession>
<sequence>MSYACLLSGRTLLASVAVATVLATPAAAQERKQYEIELGIGGAVAPRYDGSDSYAFSPFPIISFGRFYLPGVGQVVEGNRKTGIYFYPSFGFQGERSASDNRDLAGTKTVDWALELGLGAGFRTDHLRVFAQARQGLNGHTGQVGELGFDGIFYPVDKLEVSAGPRIGLASDSYMDTYFGVTSAEAAASGGALSAYDPSGGFKSVGLETQVSYDLTDRTRLHMKAGYDRLVGDAADSPIADAGSKNQFHVGLGVSYKFSFNLFD</sequence>
<dbReference type="InterPro" id="IPR010583">
    <property type="entry name" value="MipA"/>
</dbReference>
<dbReference type="PANTHER" id="PTHR38776">
    <property type="entry name" value="MLTA-INTERACTING PROTEIN-RELATED"/>
    <property type="match status" value="1"/>
</dbReference>
<gene>
    <name evidence="7" type="ORF">ACFSC7_10800</name>
</gene>
<dbReference type="EMBL" id="JBHUFA010000003">
    <property type="protein sequence ID" value="MFD1696005.1"/>
    <property type="molecule type" value="Genomic_DNA"/>
</dbReference>
<dbReference type="Pfam" id="PF06629">
    <property type="entry name" value="MipA"/>
    <property type="match status" value="1"/>
</dbReference>
<evidence type="ECO:0000313" key="8">
    <source>
        <dbReference type="Proteomes" id="UP001597327"/>
    </source>
</evidence>
<keyword evidence="3 6" id="KW-0732">Signal</keyword>
<protein>
    <submittedName>
        <fullName evidence="7">MipA/OmpV family protein</fullName>
    </submittedName>
</protein>
<keyword evidence="4" id="KW-0472">Membrane</keyword>
<dbReference type="RefSeq" id="WP_149894036.1">
    <property type="nucleotide sequence ID" value="NZ_JBHUFA010000003.1"/>
</dbReference>
<evidence type="ECO:0000256" key="2">
    <source>
        <dbReference type="ARBA" id="ARBA00005722"/>
    </source>
</evidence>
<reference evidence="8" key="1">
    <citation type="journal article" date="2019" name="Int. J. Syst. Evol. Microbiol.">
        <title>The Global Catalogue of Microorganisms (GCM) 10K type strain sequencing project: providing services to taxonomists for standard genome sequencing and annotation.</title>
        <authorList>
            <consortium name="The Broad Institute Genomics Platform"/>
            <consortium name="The Broad Institute Genome Sequencing Center for Infectious Disease"/>
            <person name="Wu L."/>
            <person name="Ma J."/>
        </authorList>
    </citation>
    <scope>NUCLEOTIDE SEQUENCE [LARGE SCALE GENOMIC DNA]</scope>
    <source>
        <strain evidence="8">JCM 3369</strain>
    </source>
</reference>
<keyword evidence="5" id="KW-0998">Cell outer membrane</keyword>
<keyword evidence="8" id="KW-1185">Reference proteome</keyword>
<comment type="subcellular location">
    <subcellularLocation>
        <location evidence="1">Cell outer membrane</location>
    </subcellularLocation>
</comment>
<feature type="signal peptide" evidence="6">
    <location>
        <begin position="1"/>
        <end position="19"/>
    </location>
</feature>
<evidence type="ECO:0000256" key="6">
    <source>
        <dbReference type="SAM" id="SignalP"/>
    </source>
</evidence>
<name>A0ABW4K0H9_9HYPH</name>
<evidence type="ECO:0000256" key="1">
    <source>
        <dbReference type="ARBA" id="ARBA00004442"/>
    </source>
</evidence>
<dbReference type="PANTHER" id="PTHR38776:SF1">
    <property type="entry name" value="MLTA-INTERACTING PROTEIN-RELATED"/>
    <property type="match status" value="1"/>
</dbReference>
<feature type="chain" id="PRO_5046361664" evidence="6">
    <location>
        <begin position="20"/>
        <end position="264"/>
    </location>
</feature>
<comment type="caution">
    <text evidence="7">The sequence shown here is derived from an EMBL/GenBank/DDBJ whole genome shotgun (WGS) entry which is preliminary data.</text>
</comment>
<evidence type="ECO:0000256" key="4">
    <source>
        <dbReference type="ARBA" id="ARBA00023136"/>
    </source>
</evidence>
<evidence type="ECO:0000256" key="5">
    <source>
        <dbReference type="ARBA" id="ARBA00023237"/>
    </source>
</evidence>
<evidence type="ECO:0000256" key="3">
    <source>
        <dbReference type="ARBA" id="ARBA00022729"/>
    </source>
</evidence>
<evidence type="ECO:0000313" key="7">
    <source>
        <dbReference type="EMBL" id="MFD1696005.1"/>
    </source>
</evidence>
<dbReference type="Proteomes" id="UP001597327">
    <property type="component" value="Unassembled WGS sequence"/>
</dbReference>
<proteinExistence type="inferred from homology"/>
<organism evidence="7 8">
    <name type="scientific">Roseibium aestuarii</name>
    <dbReference type="NCBI Taxonomy" id="2600299"/>
    <lineage>
        <taxon>Bacteria</taxon>
        <taxon>Pseudomonadati</taxon>
        <taxon>Pseudomonadota</taxon>
        <taxon>Alphaproteobacteria</taxon>
        <taxon>Hyphomicrobiales</taxon>
        <taxon>Stappiaceae</taxon>
        <taxon>Roseibium</taxon>
    </lineage>
</organism>
<comment type="similarity">
    <text evidence="2">Belongs to the MipA/OmpV family.</text>
</comment>